<dbReference type="GO" id="GO:0006310">
    <property type="term" value="P:DNA recombination"/>
    <property type="evidence" value="ECO:0007669"/>
    <property type="project" value="InterPro"/>
</dbReference>
<feature type="coiled-coil region" evidence="8">
    <location>
        <begin position="22"/>
        <end position="49"/>
    </location>
</feature>
<keyword evidence="3" id="KW-0547">Nucleotide-binding</keyword>
<name>A0AAV4LH43_9BACL</name>
<evidence type="ECO:0000256" key="6">
    <source>
        <dbReference type="ARBA" id="ARBA00023204"/>
    </source>
</evidence>
<comment type="similarity">
    <text evidence="1">Belongs to the RecN family.</text>
</comment>
<gene>
    <name evidence="9" type="ORF">DNHGIG_27150</name>
</gene>
<evidence type="ECO:0000256" key="5">
    <source>
        <dbReference type="ARBA" id="ARBA00022840"/>
    </source>
</evidence>
<evidence type="ECO:0000256" key="2">
    <source>
        <dbReference type="ARBA" id="ARBA00021315"/>
    </source>
</evidence>
<evidence type="ECO:0000256" key="8">
    <source>
        <dbReference type="SAM" id="Coils"/>
    </source>
</evidence>
<comment type="caution">
    <text evidence="9">The sequence shown here is derived from an EMBL/GenBank/DDBJ whole genome shotgun (WGS) entry which is preliminary data.</text>
</comment>
<keyword evidence="8" id="KW-0175">Coiled coil</keyword>
<evidence type="ECO:0000313" key="10">
    <source>
        <dbReference type="Proteomes" id="UP001057291"/>
    </source>
</evidence>
<dbReference type="SUPFAM" id="SSF52540">
    <property type="entry name" value="P-loop containing nucleoside triphosphate hydrolases"/>
    <property type="match status" value="1"/>
</dbReference>
<evidence type="ECO:0000256" key="3">
    <source>
        <dbReference type="ARBA" id="ARBA00022741"/>
    </source>
</evidence>
<dbReference type="GO" id="GO:0005524">
    <property type="term" value="F:ATP binding"/>
    <property type="evidence" value="ECO:0007669"/>
    <property type="project" value="UniProtKB-KW"/>
</dbReference>
<dbReference type="InterPro" id="IPR027417">
    <property type="entry name" value="P-loop_NTPase"/>
</dbReference>
<keyword evidence="6" id="KW-0234">DNA repair</keyword>
<dbReference type="GO" id="GO:0043590">
    <property type="term" value="C:bacterial nucleoid"/>
    <property type="evidence" value="ECO:0007669"/>
    <property type="project" value="TreeGrafter"/>
</dbReference>
<dbReference type="GO" id="GO:0009432">
    <property type="term" value="P:SOS response"/>
    <property type="evidence" value="ECO:0007669"/>
    <property type="project" value="TreeGrafter"/>
</dbReference>
<proteinExistence type="inferred from homology"/>
<dbReference type="PANTHER" id="PTHR11059:SF0">
    <property type="entry name" value="DNA REPAIR PROTEIN RECN"/>
    <property type="match status" value="1"/>
</dbReference>
<dbReference type="PANTHER" id="PTHR11059">
    <property type="entry name" value="DNA REPAIR PROTEIN RECN"/>
    <property type="match status" value="1"/>
</dbReference>
<dbReference type="EMBL" id="BOQE01000001">
    <property type="protein sequence ID" value="GIM47166.1"/>
    <property type="molecule type" value="Genomic_DNA"/>
</dbReference>
<evidence type="ECO:0000313" key="9">
    <source>
        <dbReference type="EMBL" id="GIM47166.1"/>
    </source>
</evidence>
<keyword evidence="10" id="KW-1185">Reference proteome</keyword>
<protein>
    <recommendedName>
        <fullName evidence="2">DNA repair protein RecN</fullName>
    </recommendedName>
    <alternativeName>
        <fullName evidence="7">Recombination protein N</fullName>
    </alternativeName>
</protein>
<reference evidence="9" key="1">
    <citation type="journal article" date="2023" name="Int. J. Syst. Evol. Microbiol.">
        <title>Collibacillus ludicampi gen. nov., sp. nov., a new soil bacterium of the family Alicyclobacillaceae.</title>
        <authorList>
            <person name="Jojima T."/>
            <person name="Ioku Y."/>
            <person name="Fukuta Y."/>
            <person name="Shirasaka N."/>
            <person name="Matsumura Y."/>
            <person name="Mori M."/>
        </authorList>
    </citation>
    <scope>NUCLEOTIDE SEQUENCE</scope>
    <source>
        <strain evidence="9">TP075</strain>
    </source>
</reference>
<evidence type="ECO:0000256" key="4">
    <source>
        <dbReference type="ARBA" id="ARBA00022763"/>
    </source>
</evidence>
<dbReference type="Gene3D" id="3.40.50.300">
    <property type="entry name" value="P-loop containing nucleotide triphosphate hydrolases"/>
    <property type="match status" value="1"/>
</dbReference>
<evidence type="ECO:0000256" key="1">
    <source>
        <dbReference type="ARBA" id="ARBA00009441"/>
    </source>
</evidence>
<dbReference type="AlphaFoldDB" id="A0AAV4LH43"/>
<organism evidence="9 10">
    <name type="scientific">Collibacillus ludicampi</name>
    <dbReference type="NCBI Taxonomy" id="2771369"/>
    <lineage>
        <taxon>Bacteria</taxon>
        <taxon>Bacillati</taxon>
        <taxon>Bacillota</taxon>
        <taxon>Bacilli</taxon>
        <taxon>Bacillales</taxon>
        <taxon>Alicyclobacillaceae</taxon>
        <taxon>Collibacillus</taxon>
    </lineage>
</organism>
<keyword evidence="4" id="KW-0227">DNA damage</keyword>
<dbReference type="InterPro" id="IPR004604">
    <property type="entry name" value="DNA_recomb/repair_RecN"/>
</dbReference>
<evidence type="ECO:0000256" key="7">
    <source>
        <dbReference type="ARBA" id="ARBA00033408"/>
    </source>
</evidence>
<keyword evidence="5" id="KW-0067">ATP-binding</keyword>
<dbReference type="Proteomes" id="UP001057291">
    <property type="component" value="Unassembled WGS sequence"/>
</dbReference>
<sequence length="217" mass="24447">MMDITVAVRELRAAYHRRLGERDAILRKIEQTEAKLTQLQKEMEILVQVKILLQQSSHFAREQARKQIEGMVTQALQYIFGDENMEFRVEIEEVRGRAEGEFYVVSLYGGEIPVQTRPQDARGGGVVDVISLALRAALLQATRMEGPIILDEPGKHVSAEYSRNVAQFLKELSAAFGRQIILVTHNAELASMGDVSYLVELREGRSHVTPFHATMLA</sequence>
<accession>A0AAV4LH43</accession>
<dbReference type="GO" id="GO:0006281">
    <property type="term" value="P:DNA repair"/>
    <property type="evidence" value="ECO:0007669"/>
    <property type="project" value="UniProtKB-KW"/>
</dbReference>